<reference evidence="2" key="1">
    <citation type="submission" date="2020-05" db="EMBL/GenBank/DDBJ databases">
        <authorList>
            <person name="Chiriac C."/>
            <person name="Salcher M."/>
            <person name="Ghai R."/>
            <person name="Kavagutti S V."/>
        </authorList>
    </citation>
    <scope>NUCLEOTIDE SEQUENCE</scope>
</reference>
<evidence type="ECO:0000256" key="1">
    <source>
        <dbReference type="SAM" id="Coils"/>
    </source>
</evidence>
<dbReference type="EMBL" id="LR798196">
    <property type="protein sequence ID" value="CAB5144458.1"/>
    <property type="molecule type" value="Genomic_DNA"/>
</dbReference>
<protein>
    <submittedName>
        <fullName evidence="2">Uncharacterized protein</fullName>
    </submittedName>
</protein>
<accession>A0A6J7W1H4</accession>
<gene>
    <name evidence="2" type="ORF">UFOVP147_13</name>
</gene>
<name>A0A6J7W1H4_9CAUD</name>
<organism evidence="2">
    <name type="scientific">uncultured Caudovirales phage</name>
    <dbReference type="NCBI Taxonomy" id="2100421"/>
    <lineage>
        <taxon>Viruses</taxon>
        <taxon>Duplodnaviria</taxon>
        <taxon>Heunggongvirae</taxon>
        <taxon>Uroviricota</taxon>
        <taxon>Caudoviricetes</taxon>
        <taxon>Peduoviridae</taxon>
        <taxon>Maltschvirus</taxon>
        <taxon>Maltschvirus maltsch</taxon>
    </lineage>
</organism>
<feature type="coiled-coil region" evidence="1">
    <location>
        <begin position="24"/>
        <end position="58"/>
    </location>
</feature>
<sequence>MTSREEKIFTDIKKLANYDMVRNIAVLKRKLKAMEESRNEWREAAQRYQKTIIELKNKLHEKT</sequence>
<proteinExistence type="predicted"/>
<keyword evidence="1" id="KW-0175">Coiled coil</keyword>
<evidence type="ECO:0000313" key="2">
    <source>
        <dbReference type="EMBL" id="CAB5144458.1"/>
    </source>
</evidence>